<dbReference type="PANTHER" id="PTHR11819:SF195">
    <property type="entry name" value="SODIUM_GLUCOSE COTRANSPORTER 4"/>
    <property type="match status" value="1"/>
</dbReference>
<dbReference type="InterPro" id="IPR001734">
    <property type="entry name" value="Na/solute_symporter"/>
</dbReference>
<dbReference type="AlphaFoldDB" id="M4S199"/>
<dbReference type="InterPro" id="IPR038377">
    <property type="entry name" value="Na/Glc_symporter_sf"/>
</dbReference>
<dbReference type="Pfam" id="PF06452">
    <property type="entry name" value="CBM9_1"/>
    <property type="match status" value="1"/>
</dbReference>
<gene>
    <name evidence="9" type="ORF">C427_2348</name>
</gene>
<evidence type="ECO:0000256" key="1">
    <source>
        <dbReference type="ARBA" id="ARBA00004141"/>
    </source>
</evidence>
<feature type="domain" description="Carbohydrate-binding" evidence="8">
    <location>
        <begin position="321"/>
        <end position="550"/>
    </location>
</feature>
<keyword evidence="10" id="KW-1185">Reference proteome</keyword>
<keyword evidence="4 7" id="KW-1133">Transmembrane helix</keyword>
<dbReference type="Gene3D" id="1.20.1730.10">
    <property type="entry name" value="Sodium/glucose cotransporter"/>
    <property type="match status" value="1"/>
</dbReference>
<dbReference type="Proteomes" id="UP000011864">
    <property type="component" value="Chromosome"/>
</dbReference>
<evidence type="ECO:0000256" key="3">
    <source>
        <dbReference type="ARBA" id="ARBA00022692"/>
    </source>
</evidence>
<name>M4S199_9ALTE</name>
<evidence type="ECO:0000256" key="5">
    <source>
        <dbReference type="ARBA" id="ARBA00023136"/>
    </source>
</evidence>
<dbReference type="SUPFAM" id="SSF49344">
    <property type="entry name" value="CBD9-like"/>
    <property type="match status" value="1"/>
</dbReference>
<sequence length="586" mass="65653">MGVWFWCTDQTIVQRVFAAKDLPTAQKGVLLAGFLKILPPFIFILPGIIFFALQPGLENTDGAFIAMVSEYMPVGFRGLMVAVLMAALISTLDSGLNSFSTIFTLDFYQPVFKKGKKLSIKETRMVGRIVTLAASFLAFFWAIAMENVDTNLFELLQSLIAFLAPPLTTLFLVGLFWRRVTTTAATYSFILSCITCIAVGICSTTGQTFGLFQQWPHFLMLSFLLFVFSCSVMTVLSLMTDHSPQEEMLPSYKELSGSGTEESRSIWKAWLLLSVVMVVLYGCFEYLASKPVTNNSVVVTEKYQAKQAVVSVYRGTTPLFDGKVEDNEYQDASRISNIAAWTAQFSPVVDKKDLSGSVWIKHDGTHLYFAFDITDDVIYGIETERWLPSENPKAHELTRSGFPWFGDGVEVLINAENHWSEKDGESNKGNSKSWQMVASTHKSRLGGIGVAGLLEGEERSMLSAWNTYQKWIINKDMEVKVHMKSDEQGSGYTMEWRIRPEACLEISPGVFWSPGIAVTKMGLNIAVTDLDFPEDGKGNWANFHHENWWSGEKDKRTWLKQWGTMILHSGYKVDESTPTTLINGKG</sequence>
<evidence type="ECO:0000313" key="9">
    <source>
        <dbReference type="EMBL" id="AGH44457.1"/>
    </source>
</evidence>
<evidence type="ECO:0000256" key="6">
    <source>
        <dbReference type="RuleBase" id="RU362091"/>
    </source>
</evidence>
<feature type="transmembrane region" description="Helical" evidence="7">
    <location>
        <begin position="125"/>
        <end position="143"/>
    </location>
</feature>
<feature type="transmembrane region" description="Helical" evidence="7">
    <location>
        <begin position="155"/>
        <end position="177"/>
    </location>
</feature>
<dbReference type="GO" id="GO:0030246">
    <property type="term" value="F:carbohydrate binding"/>
    <property type="evidence" value="ECO:0007669"/>
    <property type="project" value="InterPro"/>
</dbReference>
<evidence type="ECO:0000259" key="8">
    <source>
        <dbReference type="Pfam" id="PF06452"/>
    </source>
</evidence>
<comment type="similarity">
    <text evidence="2 6">Belongs to the sodium:solute symporter (SSF) (TC 2.A.21) family.</text>
</comment>
<feature type="transmembrane region" description="Helical" evidence="7">
    <location>
        <begin position="189"/>
        <end position="212"/>
    </location>
</feature>
<dbReference type="PROSITE" id="PS50283">
    <property type="entry name" value="NA_SOLUT_SYMP_3"/>
    <property type="match status" value="1"/>
</dbReference>
<dbReference type="EMBL" id="CP003837">
    <property type="protein sequence ID" value="AGH44457.1"/>
    <property type="molecule type" value="Genomic_DNA"/>
</dbReference>
<dbReference type="GO" id="GO:0016052">
    <property type="term" value="P:carbohydrate catabolic process"/>
    <property type="evidence" value="ECO:0007669"/>
    <property type="project" value="InterPro"/>
</dbReference>
<evidence type="ECO:0000256" key="2">
    <source>
        <dbReference type="ARBA" id="ARBA00006434"/>
    </source>
</evidence>
<dbReference type="HOGENOM" id="CLU_465275_0_0_6"/>
<feature type="transmembrane region" description="Helical" evidence="7">
    <location>
        <begin position="218"/>
        <end position="239"/>
    </location>
</feature>
<feature type="transmembrane region" description="Helical" evidence="7">
    <location>
        <begin position="29"/>
        <end position="53"/>
    </location>
</feature>
<feature type="transmembrane region" description="Helical" evidence="7">
    <location>
        <begin position="79"/>
        <end position="105"/>
    </location>
</feature>
<dbReference type="Pfam" id="PF00474">
    <property type="entry name" value="SSF"/>
    <property type="match status" value="1"/>
</dbReference>
<evidence type="ECO:0000313" key="10">
    <source>
        <dbReference type="Proteomes" id="UP000011864"/>
    </source>
</evidence>
<keyword evidence="3 7" id="KW-0812">Transmembrane</keyword>
<dbReference type="KEGG" id="gps:C427_2348"/>
<dbReference type="Gene3D" id="2.60.40.1190">
    <property type="match status" value="1"/>
</dbReference>
<evidence type="ECO:0000256" key="4">
    <source>
        <dbReference type="ARBA" id="ARBA00022989"/>
    </source>
</evidence>
<dbReference type="PATRIC" id="fig|1129794.4.peg.2328"/>
<accession>M4S199</accession>
<feature type="transmembrane region" description="Helical" evidence="7">
    <location>
        <begin position="269"/>
        <end position="288"/>
    </location>
</feature>
<reference evidence="9 10" key="1">
    <citation type="journal article" date="2013" name="Genome Announc.">
        <title>Complete Genome Sequence of Glaciecola psychrophila Strain 170T.</title>
        <authorList>
            <person name="Yin J."/>
            <person name="Chen J."/>
            <person name="Liu G."/>
            <person name="Yu Y."/>
            <person name="Song L."/>
            <person name="Wang X."/>
            <person name="Qu X."/>
        </authorList>
    </citation>
    <scope>NUCLEOTIDE SEQUENCE [LARGE SCALE GENOMIC DNA]</scope>
    <source>
        <strain evidence="9 10">170</strain>
    </source>
</reference>
<organism evidence="9 10">
    <name type="scientific">Paraglaciecola psychrophila 170</name>
    <dbReference type="NCBI Taxonomy" id="1129794"/>
    <lineage>
        <taxon>Bacteria</taxon>
        <taxon>Pseudomonadati</taxon>
        <taxon>Pseudomonadota</taxon>
        <taxon>Gammaproteobacteria</taxon>
        <taxon>Alteromonadales</taxon>
        <taxon>Alteromonadaceae</taxon>
        <taxon>Paraglaciecola</taxon>
    </lineage>
</organism>
<dbReference type="GO" id="GO:0005886">
    <property type="term" value="C:plasma membrane"/>
    <property type="evidence" value="ECO:0007669"/>
    <property type="project" value="TreeGrafter"/>
</dbReference>
<protein>
    <recommendedName>
        <fullName evidence="8">Carbohydrate-binding domain-containing protein</fullName>
    </recommendedName>
</protein>
<evidence type="ECO:0000256" key="7">
    <source>
        <dbReference type="SAM" id="Phobius"/>
    </source>
</evidence>
<dbReference type="PANTHER" id="PTHR11819">
    <property type="entry name" value="SOLUTE CARRIER FAMILY 5"/>
    <property type="match status" value="1"/>
</dbReference>
<dbReference type="GO" id="GO:0004553">
    <property type="term" value="F:hydrolase activity, hydrolyzing O-glycosyl compounds"/>
    <property type="evidence" value="ECO:0007669"/>
    <property type="project" value="InterPro"/>
</dbReference>
<dbReference type="InterPro" id="IPR010502">
    <property type="entry name" value="Carb-bd_dom_fam9"/>
</dbReference>
<dbReference type="eggNOG" id="COG4146">
    <property type="taxonomic scope" value="Bacteria"/>
</dbReference>
<dbReference type="GO" id="GO:0005412">
    <property type="term" value="F:D-glucose:sodium symporter activity"/>
    <property type="evidence" value="ECO:0007669"/>
    <property type="project" value="TreeGrafter"/>
</dbReference>
<comment type="subcellular location">
    <subcellularLocation>
        <location evidence="1">Membrane</location>
        <topology evidence="1">Multi-pass membrane protein</topology>
    </subcellularLocation>
</comment>
<dbReference type="STRING" id="1129794.C427_2348"/>
<keyword evidence="5 7" id="KW-0472">Membrane</keyword>
<dbReference type="RefSeq" id="WP_015430755.1">
    <property type="nucleotide sequence ID" value="NC_020514.1"/>
</dbReference>
<proteinExistence type="inferred from homology"/>